<evidence type="ECO:0000256" key="4">
    <source>
        <dbReference type="ARBA" id="ARBA00022840"/>
    </source>
</evidence>
<evidence type="ECO:0000313" key="10">
    <source>
        <dbReference type="EMBL" id="MBB4957049.1"/>
    </source>
</evidence>
<dbReference type="PROSITE" id="PS00211">
    <property type="entry name" value="ABC_TRANSPORTER_1"/>
    <property type="match status" value="1"/>
</dbReference>
<feature type="transmembrane region" description="Helical" evidence="8">
    <location>
        <begin position="155"/>
        <end position="182"/>
    </location>
</feature>
<comment type="subcellular location">
    <subcellularLocation>
        <location evidence="1">Cell membrane</location>
        <topology evidence="1">Multi-pass membrane protein</topology>
    </subcellularLocation>
</comment>
<dbReference type="Proteomes" id="UP000578819">
    <property type="component" value="Unassembled WGS sequence"/>
</dbReference>
<dbReference type="InterPro" id="IPR003593">
    <property type="entry name" value="AAA+_ATPase"/>
</dbReference>
<feature type="transmembrane region" description="Helical" evidence="8">
    <location>
        <begin position="21"/>
        <end position="43"/>
    </location>
</feature>
<keyword evidence="5 8" id="KW-1133">Transmembrane helix</keyword>
<feature type="domain" description="ABC transporter" evidence="9">
    <location>
        <begin position="360"/>
        <end position="603"/>
    </location>
</feature>
<organism evidence="10 11">
    <name type="scientific">Micromonospora polyrhachis</name>
    <dbReference type="NCBI Taxonomy" id="1282883"/>
    <lineage>
        <taxon>Bacteria</taxon>
        <taxon>Bacillati</taxon>
        <taxon>Actinomycetota</taxon>
        <taxon>Actinomycetes</taxon>
        <taxon>Micromonosporales</taxon>
        <taxon>Micromonosporaceae</taxon>
        <taxon>Micromonospora</taxon>
    </lineage>
</organism>
<feature type="region of interest" description="Disordered" evidence="7">
    <location>
        <begin position="335"/>
        <end position="354"/>
    </location>
</feature>
<dbReference type="PANTHER" id="PTHR24221:SF654">
    <property type="entry name" value="ATP-BINDING CASSETTE SUB-FAMILY B MEMBER 6"/>
    <property type="match status" value="1"/>
</dbReference>
<protein>
    <submittedName>
        <fullName evidence="10">ATP-binding cassette subfamily B protein</fullName>
    </submittedName>
</protein>
<dbReference type="PANTHER" id="PTHR24221">
    <property type="entry name" value="ATP-BINDING CASSETTE SUB-FAMILY B"/>
    <property type="match status" value="1"/>
</dbReference>
<evidence type="ECO:0000256" key="8">
    <source>
        <dbReference type="SAM" id="Phobius"/>
    </source>
</evidence>
<evidence type="ECO:0000259" key="9">
    <source>
        <dbReference type="PROSITE" id="PS50893"/>
    </source>
</evidence>
<evidence type="ECO:0000256" key="2">
    <source>
        <dbReference type="ARBA" id="ARBA00022692"/>
    </source>
</evidence>
<gene>
    <name evidence="10" type="ORF">FHR38_000782</name>
</gene>
<keyword evidence="6 8" id="KW-0472">Membrane</keyword>
<dbReference type="EMBL" id="JACHJW010000001">
    <property type="protein sequence ID" value="MBB4957049.1"/>
    <property type="molecule type" value="Genomic_DNA"/>
</dbReference>
<dbReference type="SMART" id="SM00382">
    <property type="entry name" value="AAA"/>
    <property type="match status" value="1"/>
</dbReference>
<name>A0A7W7WN13_9ACTN</name>
<evidence type="ECO:0000313" key="11">
    <source>
        <dbReference type="Proteomes" id="UP000578819"/>
    </source>
</evidence>
<dbReference type="InterPro" id="IPR017871">
    <property type="entry name" value="ABC_transporter-like_CS"/>
</dbReference>
<dbReference type="Gene3D" id="1.20.1560.10">
    <property type="entry name" value="ABC transporter type 1, transmembrane domain"/>
    <property type="match status" value="1"/>
</dbReference>
<keyword evidence="4 10" id="KW-0067">ATP-binding</keyword>
<keyword evidence="3" id="KW-0547">Nucleotide-binding</keyword>
<dbReference type="GO" id="GO:0016887">
    <property type="term" value="F:ATP hydrolysis activity"/>
    <property type="evidence" value="ECO:0007669"/>
    <property type="project" value="InterPro"/>
</dbReference>
<dbReference type="InterPro" id="IPR036640">
    <property type="entry name" value="ABC1_TM_sf"/>
</dbReference>
<dbReference type="SUPFAM" id="SSF52540">
    <property type="entry name" value="P-loop containing nucleoside triphosphate hydrolases"/>
    <property type="match status" value="1"/>
</dbReference>
<dbReference type="GO" id="GO:0005524">
    <property type="term" value="F:ATP binding"/>
    <property type="evidence" value="ECO:0007669"/>
    <property type="project" value="UniProtKB-KW"/>
</dbReference>
<dbReference type="InterPro" id="IPR027417">
    <property type="entry name" value="P-loop_NTPase"/>
</dbReference>
<sequence length="616" mass="65981">MTTSGNRAVWALVRWLPTVSARLTVLLTALITAAAVAAVLLPLSVGQLVAVLSTAPASADGGQAVRGALAVVGGLLLLDVLLDPVRTLVAARLAAKVDTGTAQLTAEGAMRPADIAHLDDPRVVDQIELARAVGLGAIPPGQAVTALTHLSAMRLAGLGTAALLGWAGDWWMPLVLGAAWILTGRLHGRRVRRAVAAHVGETTALRRAAYLRDLAMNVPSAKEVRLFGLQSWLVENFGRAWWDGMRELRRGATGWHSHLAGLVLLTLGHAAVLGPLMVGARRGDLSTVELTVALQAVLGMSALGWPGDLMWLLHTSSAAVPAALTIGRLGYQESTRVEPRTGEQRRTQRPETTGLPRREIRFEGVSFHYPGVDTPVLDQLDLVIPAGSSLAIVGANGAGKSTITKLLAGLYRPTAGRITIDGRDLDEYEISGWRRQLAVVFQDFTRYPFSIRENIGLGQVEVEATDTAVRRAARLAGFTDVAERLPSGWDTPLHEGYLGGTELSGGQWQRLAISRALFAVQHGAKVLVLDEPTAHLDVRAEHDLYSRYLDITAGITTILVSHRFATVRLADRIAVLDRGRISEYGSHDELLAAGGRYARLFTVQSQPFTVGIGERS</sequence>
<comment type="caution">
    <text evidence="10">The sequence shown here is derived from an EMBL/GenBank/DDBJ whole genome shotgun (WGS) entry which is preliminary data.</text>
</comment>
<keyword evidence="11" id="KW-1185">Reference proteome</keyword>
<accession>A0A7W7WN13</accession>
<dbReference type="GO" id="GO:0034040">
    <property type="term" value="F:ATPase-coupled lipid transmembrane transporter activity"/>
    <property type="evidence" value="ECO:0007669"/>
    <property type="project" value="TreeGrafter"/>
</dbReference>
<dbReference type="RefSeq" id="WP_184532810.1">
    <property type="nucleotide sequence ID" value="NZ_JACHJW010000001.1"/>
</dbReference>
<dbReference type="AlphaFoldDB" id="A0A7W7WN13"/>
<dbReference type="GO" id="GO:0005886">
    <property type="term" value="C:plasma membrane"/>
    <property type="evidence" value="ECO:0007669"/>
    <property type="project" value="UniProtKB-SubCell"/>
</dbReference>
<dbReference type="PROSITE" id="PS50893">
    <property type="entry name" value="ABC_TRANSPORTER_2"/>
    <property type="match status" value="1"/>
</dbReference>
<dbReference type="Pfam" id="PF00005">
    <property type="entry name" value="ABC_tran"/>
    <property type="match status" value="1"/>
</dbReference>
<dbReference type="Gene3D" id="3.40.50.300">
    <property type="entry name" value="P-loop containing nucleotide triphosphate hydrolases"/>
    <property type="match status" value="1"/>
</dbReference>
<evidence type="ECO:0000256" key="1">
    <source>
        <dbReference type="ARBA" id="ARBA00004651"/>
    </source>
</evidence>
<dbReference type="InterPro" id="IPR039421">
    <property type="entry name" value="Type_1_exporter"/>
</dbReference>
<feature type="transmembrane region" description="Helical" evidence="8">
    <location>
        <begin position="63"/>
        <end position="82"/>
    </location>
</feature>
<proteinExistence type="predicted"/>
<evidence type="ECO:0000256" key="7">
    <source>
        <dbReference type="SAM" id="MobiDB-lite"/>
    </source>
</evidence>
<dbReference type="InterPro" id="IPR003439">
    <property type="entry name" value="ABC_transporter-like_ATP-bd"/>
</dbReference>
<feature type="compositionally biased region" description="Basic and acidic residues" evidence="7">
    <location>
        <begin position="335"/>
        <end position="349"/>
    </location>
</feature>
<evidence type="ECO:0000256" key="5">
    <source>
        <dbReference type="ARBA" id="ARBA00022989"/>
    </source>
</evidence>
<evidence type="ECO:0000256" key="6">
    <source>
        <dbReference type="ARBA" id="ARBA00023136"/>
    </source>
</evidence>
<evidence type="ECO:0000256" key="3">
    <source>
        <dbReference type="ARBA" id="ARBA00022741"/>
    </source>
</evidence>
<keyword evidence="2 8" id="KW-0812">Transmembrane</keyword>
<reference evidence="10 11" key="1">
    <citation type="submission" date="2020-08" db="EMBL/GenBank/DDBJ databases">
        <title>Sequencing the genomes of 1000 actinobacteria strains.</title>
        <authorList>
            <person name="Klenk H.-P."/>
        </authorList>
    </citation>
    <scope>NUCLEOTIDE SEQUENCE [LARGE SCALE GENOMIC DNA]</scope>
    <source>
        <strain evidence="10 11">DSM 45886</strain>
    </source>
</reference>